<dbReference type="EMBL" id="JAQNDO010000001">
    <property type="protein sequence ID" value="MDC0742591.1"/>
    <property type="molecule type" value="Genomic_DNA"/>
</dbReference>
<evidence type="ECO:0000313" key="3">
    <source>
        <dbReference type="Proteomes" id="UP001221411"/>
    </source>
</evidence>
<protein>
    <submittedName>
        <fullName evidence="2">Uncharacterized protein</fullName>
    </submittedName>
</protein>
<accession>A0ABT5ELC3</accession>
<keyword evidence="3" id="KW-1185">Reference proteome</keyword>
<reference evidence="2 3" key="1">
    <citation type="submission" date="2022-11" db="EMBL/GenBank/DDBJ databases">
        <title>Minimal conservation of predation-associated metabolite biosynthetic gene clusters underscores biosynthetic potential of Myxococcota including descriptions for ten novel species: Archangium lansinium sp. nov., Myxococcus landrumus sp. nov., Nannocystis bai.</title>
        <authorList>
            <person name="Ahearne A."/>
            <person name="Stevens C."/>
            <person name="Dowd S."/>
        </authorList>
    </citation>
    <scope>NUCLEOTIDE SEQUENCE [LARGE SCALE GENOMIC DNA]</scope>
    <source>
        <strain evidence="2 3">RJM3</strain>
    </source>
</reference>
<dbReference type="RefSeq" id="WP_271917972.1">
    <property type="nucleotide sequence ID" value="NZ_JAQNDO010000001.1"/>
</dbReference>
<comment type="caution">
    <text evidence="2">The sequence shown here is derived from an EMBL/GenBank/DDBJ whole genome shotgun (WGS) entry which is preliminary data.</text>
</comment>
<feature type="transmembrane region" description="Helical" evidence="1">
    <location>
        <begin position="585"/>
        <end position="605"/>
    </location>
</feature>
<keyword evidence="1" id="KW-0472">Membrane</keyword>
<evidence type="ECO:0000256" key="1">
    <source>
        <dbReference type="SAM" id="Phobius"/>
    </source>
</evidence>
<sequence>MNRANVTLTEVLGAASARAAAMVPESAGYLVLSLCDALGNLPIRVDPKAVTLSAEGVVAVDRQGEVLSGPEAARGLRALLARLLAVTAGGAPGLHAVARPRAQAAERGPGMVAAEIEAALVPLNRGAAKRTLARLAKETARAVEAGLCVEPAPLPAPVVVEAPVAVVVPAPAPVAAPVAAPAPASVAAPAPAPVAAPAPAPVAVSKRPISIAAIPSLSPDLLFTAPPSGPLREATPTLQDPMSLETTDATPLCSVDLALLEAPAESEHSSPAAAVLPASEPVVAQIAAPVAPTVSDSTLLSAREAAVELLPPPSASPAAAPVSVGDAGVRVVHESTLPWPVGLGMRPPTPQPGSARPMVAPSVRAEEARVEEARVEEAAAVVHTVPSEQPPSAEELLSFEFEVLTPLPSPAVEKGVEALSPSGFSGMVEALDHPATEPPASVEPSVSVAPSVSVKAAVVVVEPVVAAEPVASAAPPAAIVEEPPAEAVVKAAPVKAGPDRVDELLQRFALPEGGEEAMFRATASSLKELAGLVPTPYAPEVMPAIRIAARSEGKSPEWLPQAPKEPAEILPAPLVPVSRRMGTRVLVPLALLLVVLAGTGVLAWAKPGIFARVPELWKATPRDAAERPVAATDEGE</sequence>
<proteinExistence type="predicted"/>
<name>A0ABT5ELC3_9BACT</name>
<gene>
    <name evidence="2" type="ORF">POL67_14645</name>
</gene>
<evidence type="ECO:0000313" key="2">
    <source>
        <dbReference type="EMBL" id="MDC0742591.1"/>
    </source>
</evidence>
<organism evidence="2 3">
    <name type="scientific">Polyangium mundeleinium</name>
    <dbReference type="NCBI Taxonomy" id="2995306"/>
    <lineage>
        <taxon>Bacteria</taxon>
        <taxon>Pseudomonadati</taxon>
        <taxon>Myxococcota</taxon>
        <taxon>Polyangia</taxon>
        <taxon>Polyangiales</taxon>
        <taxon>Polyangiaceae</taxon>
        <taxon>Polyangium</taxon>
    </lineage>
</organism>
<keyword evidence="1" id="KW-1133">Transmembrane helix</keyword>
<dbReference type="Proteomes" id="UP001221411">
    <property type="component" value="Unassembled WGS sequence"/>
</dbReference>
<keyword evidence="1" id="KW-0812">Transmembrane</keyword>